<evidence type="ECO:0000313" key="11">
    <source>
        <dbReference type="EMBL" id="MDA3614897.1"/>
    </source>
</evidence>
<comment type="catalytic activity">
    <reaction evidence="1">
        <text>ATP + protein L-histidine = ADP + protein N-phospho-L-histidine.</text>
        <dbReference type="EC" id="2.7.13.3"/>
    </reaction>
</comment>
<proteinExistence type="predicted"/>
<evidence type="ECO:0000256" key="1">
    <source>
        <dbReference type="ARBA" id="ARBA00000085"/>
    </source>
</evidence>
<organism evidence="11 12">
    <name type="scientific">Polluticaenibacter yanchengensis</name>
    <dbReference type="NCBI Taxonomy" id="3014562"/>
    <lineage>
        <taxon>Bacteria</taxon>
        <taxon>Pseudomonadati</taxon>
        <taxon>Bacteroidota</taxon>
        <taxon>Chitinophagia</taxon>
        <taxon>Chitinophagales</taxon>
        <taxon>Chitinophagaceae</taxon>
        <taxon>Polluticaenibacter</taxon>
    </lineage>
</organism>
<protein>
    <recommendedName>
        <fullName evidence="2">histidine kinase</fullName>
        <ecNumber evidence="2">2.7.13.3</ecNumber>
    </recommendedName>
</protein>
<keyword evidence="6 11" id="KW-0418">Kinase</keyword>
<dbReference type="EMBL" id="JAQGEF010000008">
    <property type="protein sequence ID" value="MDA3614897.1"/>
    <property type="molecule type" value="Genomic_DNA"/>
</dbReference>
<keyword evidence="9" id="KW-0812">Transmembrane</keyword>
<name>A0ABT4UJ84_9BACT</name>
<keyword evidence="5" id="KW-0547">Nucleotide-binding</keyword>
<evidence type="ECO:0000256" key="3">
    <source>
        <dbReference type="ARBA" id="ARBA00022553"/>
    </source>
</evidence>
<evidence type="ECO:0000256" key="7">
    <source>
        <dbReference type="ARBA" id="ARBA00022840"/>
    </source>
</evidence>
<keyword evidence="9" id="KW-0472">Membrane</keyword>
<evidence type="ECO:0000256" key="4">
    <source>
        <dbReference type="ARBA" id="ARBA00022679"/>
    </source>
</evidence>
<keyword evidence="12" id="KW-1185">Reference proteome</keyword>
<keyword evidence="4" id="KW-0808">Transferase</keyword>
<evidence type="ECO:0000256" key="2">
    <source>
        <dbReference type="ARBA" id="ARBA00012438"/>
    </source>
</evidence>
<feature type="domain" description="Histidine kinase/HSP90-like ATPase" evidence="10">
    <location>
        <begin position="550"/>
        <end position="641"/>
    </location>
</feature>
<evidence type="ECO:0000256" key="5">
    <source>
        <dbReference type="ARBA" id="ARBA00022741"/>
    </source>
</evidence>
<dbReference type="InterPro" id="IPR050482">
    <property type="entry name" value="Sensor_HK_TwoCompSys"/>
</dbReference>
<comment type="caution">
    <text evidence="11">The sequence shown here is derived from an EMBL/GenBank/DDBJ whole genome shotgun (WGS) entry which is preliminary data.</text>
</comment>
<evidence type="ECO:0000313" key="12">
    <source>
        <dbReference type="Proteomes" id="UP001210231"/>
    </source>
</evidence>
<feature type="transmembrane region" description="Helical" evidence="9">
    <location>
        <begin position="389"/>
        <end position="406"/>
    </location>
</feature>
<evidence type="ECO:0000256" key="8">
    <source>
        <dbReference type="ARBA" id="ARBA00023012"/>
    </source>
</evidence>
<evidence type="ECO:0000256" key="9">
    <source>
        <dbReference type="SAM" id="Phobius"/>
    </source>
</evidence>
<dbReference type="Pfam" id="PF07730">
    <property type="entry name" value="HisKA_3"/>
    <property type="match status" value="1"/>
</dbReference>
<dbReference type="PANTHER" id="PTHR24421">
    <property type="entry name" value="NITRATE/NITRITE SENSOR PROTEIN NARX-RELATED"/>
    <property type="match status" value="1"/>
</dbReference>
<evidence type="ECO:0000259" key="10">
    <source>
        <dbReference type="SMART" id="SM00387"/>
    </source>
</evidence>
<keyword evidence="3" id="KW-0597">Phosphoprotein</keyword>
<dbReference type="SMART" id="SM00387">
    <property type="entry name" value="HATPase_c"/>
    <property type="match status" value="1"/>
</dbReference>
<gene>
    <name evidence="11" type="ORF">O3P16_08765</name>
</gene>
<dbReference type="GO" id="GO:0016301">
    <property type="term" value="F:kinase activity"/>
    <property type="evidence" value="ECO:0007669"/>
    <property type="project" value="UniProtKB-KW"/>
</dbReference>
<dbReference type="InterPro" id="IPR036890">
    <property type="entry name" value="HATPase_C_sf"/>
</dbReference>
<dbReference type="Proteomes" id="UP001210231">
    <property type="component" value="Unassembled WGS sequence"/>
</dbReference>
<dbReference type="InterPro" id="IPR003594">
    <property type="entry name" value="HATPase_dom"/>
</dbReference>
<dbReference type="InterPro" id="IPR011712">
    <property type="entry name" value="Sig_transdc_His_kin_sub3_dim/P"/>
</dbReference>
<dbReference type="SUPFAM" id="SSF55874">
    <property type="entry name" value="ATPase domain of HSP90 chaperone/DNA topoisomerase II/histidine kinase"/>
    <property type="match status" value="1"/>
</dbReference>
<dbReference type="RefSeq" id="WP_407031221.1">
    <property type="nucleotide sequence ID" value="NZ_JAQGEF010000008.1"/>
</dbReference>
<reference evidence="11 12" key="1">
    <citation type="submission" date="2022-12" db="EMBL/GenBank/DDBJ databases">
        <title>Chitinophagaceae gen. sp. nov., a new member of the family Chitinophagaceae, isolated from soil in a chemical factory.</title>
        <authorList>
            <person name="Ke Z."/>
        </authorList>
    </citation>
    <scope>NUCLEOTIDE SEQUENCE [LARGE SCALE GENOMIC DNA]</scope>
    <source>
        <strain evidence="11 12">LY-5</strain>
    </source>
</reference>
<evidence type="ECO:0000256" key="6">
    <source>
        <dbReference type="ARBA" id="ARBA00022777"/>
    </source>
</evidence>
<dbReference type="EC" id="2.7.13.3" evidence="2"/>
<keyword evidence="7" id="KW-0067">ATP-binding</keyword>
<keyword evidence="8" id="KW-0902">Two-component regulatory system</keyword>
<dbReference type="Gene3D" id="1.20.5.1930">
    <property type="match status" value="1"/>
</dbReference>
<dbReference type="Pfam" id="PF02518">
    <property type="entry name" value="HATPase_c"/>
    <property type="match status" value="1"/>
</dbReference>
<sequence>MTRFILFLFFAIHCCFNSIGQVNSSSDQWTILNNKYYSGQIKDIEYLIEIQNLLYNNIANGIYYKPDELIQKLTLYKKIAWGNKKLSKKKAHYFRLLLNNSKMQGRVGEAIYYAEKVDQIDALNGIKTINALVEKIYFFDEQSSYNKVIDAYKKEEPYIYTFPKLLLQGKRSFDDGINVIQVLNSVVHAYCSIKDSINIPGIIAISEDIFKALPSKRDNGTNLPQASLLSKFYIYSMRFNFTHEVLNDNIQSQLYLDSISRLLSVEEYQGLPDFLQIIETNLTHYKLNFYIDTKNIDSAYKYLEKYKESGTLSENQESETNFAEGRIYANQKKFELAYNALLKTLKLKNEEHIQLANEMDEFLYAHTKAESTAAELELTKAENRKRNNIILIASIIVVLTFLLIYLKLKIKNTKIKDQISTLNNITTLRIAAMEESKSQAIVKEQERLAQDIHDDLAGSIASVKHQLEAITFDSESEVLKKRLSNTILNVEEIYSAARSKSHYLLNKAQTLQNNSLIDSILVLTTSALPANKYKTDVQLDADIAQSLSFDERINILKIIQEAIINIIKHSKASEVSIYLYETNERKIVLQISDNGIGTPIKPSKPGIGLTSIKKRVKALNGYMDLYNDNGLVMNISFDKANEVADSFPVI</sequence>
<accession>A0ABT4UJ84</accession>
<keyword evidence="9" id="KW-1133">Transmembrane helix</keyword>
<dbReference type="PANTHER" id="PTHR24421:SF10">
    <property type="entry name" value="NITRATE_NITRITE SENSOR PROTEIN NARQ"/>
    <property type="match status" value="1"/>
</dbReference>
<dbReference type="Gene3D" id="3.30.565.10">
    <property type="entry name" value="Histidine kinase-like ATPase, C-terminal domain"/>
    <property type="match status" value="1"/>
</dbReference>